<gene>
    <name evidence="3" type="primary">LOC108674091</name>
</gene>
<dbReference type="AlphaFoldDB" id="A0A8B7NUP4"/>
<dbReference type="Gene3D" id="3.40.50.300">
    <property type="entry name" value="P-loop containing nucleotide triphosphate hydrolases"/>
    <property type="match status" value="1"/>
</dbReference>
<sequence>MNHYSQPCDHMLEALNSSRCSLSSFAGRIKDSNSIRSLAKVATPNSDFLIVTEPHVDLTPLQHQHQELWVIVEPKSEGDIAALPTSPNIFLLVKLVAENQQKSLTRTLLGMAPADNRLRRLEVRDCALTEVQLQEMLVELQHAGLRTIFTNQQIHAGPSRVLTMREKNYALILTDEPPLPPQAEHSRHVASEPPKSPASLPAAPAVGGENLCPLASSCGDLDAVYRSLYALNVVLPHALRFVMEKTCVDKPPEVTYLDYCLTRYTQKNCSELLSYLWRNSYLVETLKKCNCEEFDVRLFDAQPLIELVSLFLSRLLTMFNGGTDKVDPTTKDEDYKNLLNLIGEVRRLRTIVHINLMEDPTKLVGVPDRITEIAYELISKAAELHRVPDAEAKRVKEACRALCDKYSDVRVDDDAFAAYYVVKENLESRVDVEFEKVFDERCVSIYESPTHRRDQPFQHHFSSRCQQYQFDELLKYKIWGKGKLHGVFIHFMCRDTKSCSFSDVIEQNFPEACSKIGTNNVEYALKRLHPLILVDGYDEANATSSVVVDEMVYKFHEFPCKIVITTRPEADSSQRNISGREGVEFTESLILPFALKRSNFGELLMTLDS</sequence>
<evidence type="ECO:0000313" key="3">
    <source>
        <dbReference type="RefSeq" id="XP_018017484.2"/>
    </source>
</evidence>
<feature type="region of interest" description="Disordered" evidence="1">
    <location>
        <begin position="175"/>
        <end position="201"/>
    </location>
</feature>
<dbReference type="KEGG" id="hazt:108674091"/>
<organism evidence="2 3">
    <name type="scientific">Hyalella azteca</name>
    <name type="common">Amphipod</name>
    <dbReference type="NCBI Taxonomy" id="294128"/>
    <lineage>
        <taxon>Eukaryota</taxon>
        <taxon>Metazoa</taxon>
        <taxon>Ecdysozoa</taxon>
        <taxon>Arthropoda</taxon>
        <taxon>Crustacea</taxon>
        <taxon>Multicrustacea</taxon>
        <taxon>Malacostraca</taxon>
        <taxon>Eumalacostraca</taxon>
        <taxon>Peracarida</taxon>
        <taxon>Amphipoda</taxon>
        <taxon>Senticaudata</taxon>
        <taxon>Talitrida</taxon>
        <taxon>Talitroidea</taxon>
        <taxon>Hyalellidae</taxon>
        <taxon>Hyalella</taxon>
    </lineage>
</organism>
<dbReference type="RefSeq" id="XP_018017484.2">
    <property type="nucleotide sequence ID" value="XM_018161995.2"/>
</dbReference>
<dbReference type="OrthoDB" id="120976at2759"/>
<proteinExistence type="predicted"/>
<accession>A0A8B7NUP4</accession>
<keyword evidence="2" id="KW-1185">Reference proteome</keyword>
<reference evidence="3" key="1">
    <citation type="submission" date="2025-08" db="UniProtKB">
        <authorList>
            <consortium name="RefSeq"/>
        </authorList>
    </citation>
    <scope>IDENTIFICATION</scope>
    <source>
        <tissue evidence="3">Whole organism</tissue>
    </source>
</reference>
<dbReference type="GeneID" id="108674091"/>
<feature type="compositionally biased region" description="Low complexity" evidence="1">
    <location>
        <begin position="191"/>
        <end position="201"/>
    </location>
</feature>
<evidence type="ECO:0000256" key="1">
    <source>
        <dbReference type="SAM" id="MobiDB-lite"/>
    </source>
</evidence>
<dbReference type="InterPro" id="IPR027417">
    <property type="entry name" value="P-loop_NTPase"/>
</dbReference>
<protein>
    <submittedName>
        <fullName evidence="3">Uncharacterized protein LOC108674091</fullName>
    </submittedName>
</protein>
<evidence type="ECO:0000313" key="2">
    <source>
        <dbReference type="Proteomes" id="UP000694843"/>
    </source>
</evidence>
<dbReference type="Proteomes" id="UP000694843">
    <property type="component" value="Unplaced"/>
</dbReference>
<name>A0A8B7NUP4_HYAAZ</name>